<dbReference type="RefSeq" id="WP_166178484.1">
    <property type="nucleotide sequence ID" value="NZ_CP045119.1"/>
</dbReference>
<name>A0A6G8QCY4_9ACTN</name>
<gene>
    <name evidence="2" type="ORF">GBA63_18305</name>
</gene>
<protein>
    <recommendedName>
        <fullName evidence="4">Sulfotransferase domain-containing protein</fullName>
    </recommendedName>
</protein>
<dbReference type="InterPro" id="IPR027417">
    <property type="entry name" value="P-loop_NTPase"/>
</dbReference>
<dbReference type="EMBL" id="CP045119">
    <property type="protein sequence ID" value="QIN84374.1"/>
    <property type="molecule type" value="Genomic_DNA"/>
</dbReference>
<dbReference type="AlphaFoldDB" id="A0A6G8QCY4"/>
<evidence type="ECO:0000313" key="3">
    <source>
        <dbReference type="Proteomes" id="UP000501452"/>
    </source>
</evidence>
<sequence length="249" mass="28505">MKDGHAAPADSVSSTATSKNVRDTKRELQRFVGRNPVLFSAVCRIKRDRRCVRRDTHLVIEGYPRSANTFSVWAFKQAQREEFRVAHHLHYPAQVVCAARWRIPTIVLIREPEDAITSWLIRDPQPMDRAIEHYVSFYKAVAAHRNACVLASFEEVTTDYGAILERVNQKFGTSFSTFSHTEENVNRVYSRIEEMHKKRNAGGISETRIARPSAAKTEHKSRIKPALRAPGRKALLSEATAIYEYLLRQ</sequence>
<proteinExistence type="predicted"/>
<accession>A0A6G8QCY4</accession>
<dbReference type="KEGG" id="rub:GBA63_18305"/>
<keyword evidence="3" id="KW-1185">Reference proteome</keyword>
<feature type="region of interest" description="Disordered" evidence="1">
    <location>
        <begin position="1"/>
        <end position="23"/>
    </location>
</feature>
<dbReference type="Proteomes" id="UP000501452">
    <property type="component" value="Chromosome"/>
</dbReference>
<reference evidence="2 3" key="1">
    <citation type="submission" date="2019-10" db="EMBL/GenBank/DDBJ databases">
        <title>Rubrobacter sp nov SCSIO 52090 isolated from a deep-sea sediment in the South China Sea.</title>
        <authorList>
            <person name="Chen R.W."/>
        </authorList>
    </citation>
    <scope>NUCLEOTIDE SEQUENCE [LARGE SCALE GENOMIC DNA]</scope>
    <source>
        <strain evidence="2 3">SCSIO 52909</strain>
    </source>
</reference>
<evidence type="ECO:0008006" key="4">
    <source>
        <dbReference type="Google" id="ProtNLM"/>
    </source>
</evidence>
<dbReference type="SUPFAM" id="SSF52540">
    <property type="entry name" value="P-loop containing nucleoside triphosphate hydrolases"/>
    <property type="match status" value="1"/>
</dbReference>
<evidence type="ECO:0000313" key="2">
    <source>
        <dbReference type="EMBL" id="QIN84374.1"/>
    </source>
</evidence>
<organism evidence="2 3">
    <name type="scientific">Rubrobacter tropicus</name>
    <dbReference type="NCBI Taxonomy" id="2653851"/>
    <lineage>
        <taxon>Bacteria</taxon>
        <taxon>Bacillati</taxon>
        <taxon>Actinomycetota</taxon>
        <taxon>Rubrobacteria</taxon>
        <taxon>Rubrobacterales</taxon>
        <taxon>Rubrobacteraceae</taxon>
        <taxon>Rubrobacter</taxon>
    </lineage>
</organism>
<evidence type="ECO:0000256" key="1">
    <source>
        <dbReference type="SAM" id="MobiDB-lite"/>
    </source>
</evidence>